<keyword evidence="5" id="KW-0762">Sugar transport</keyword>
<keyword evidence="3" id="KW-1003">Cell membrane</keyword>
<feature type="domain" description="PTS EIIC type-2" evidence="14">
    <location>
        <begin position="134"/>
        <end position="479"/>
    </location>
</feature>
<dbReference type="InterPro" id="IPR013011">
    <property type="entry name" value="PTS_EIIB_2"/>
</dbReference>
<dbReference type="InterPro" id="IPR003501">
    <property type="entry name" value="PTS_EIIB_2/3"/>
</dbReference>
<keyword evidence="6" id="KW-0808">Transferase</keyword>
<evidence type="ECO:0000256" key="1">
    <source>
        <dbReference type="ARBA" id="ARBA00004429"/>
    </source>
</evidence>
<dbReference type="GO" id="GO:0016301">
    <property type="term" value="F:kinase activity"/>
    <property type="evidence" value="ECO:0007669"/>
    <property type="project" value="UniProtKB-KW"/>
</dbReference>
<dbReference type="STRING" id="137733.SAMN05421767_12033"/>
<dbReference type="GO" id="GO:0005351">
    <property type="term" value="F:carbohydrate:proton symporter activity"/>
    <property type="evidence" value="ECO:0007669"/>
    <property type="project" value="InterPro"/>
</dbReference>
<organism evidence="15 16">
    <name type="scientific">Granulicatella balaenopterae</name>
    <dbReference type="NCBI Taxonomy" id="137733"/>
    <lineage>
        <taxon>Bacteria</taxon>
        <taxon>Bacillati</taxon>
        <taxon>Bacillota</taxon>
        <taxon>Bacilli</taxon>
        <taxon>Lactobacillales</taxon>
        <taxon>Carnobacteriaceae</taxon>
        <taxon>Granulicatella</taxon>
    </lineage>
</organism>
<dbReference type="GO" id="GO:0090563">
    <property type="term" value="F:protein-phosphocysteine-sugar phosphotransferase activity"/>
    <property type="evidence" value="ECO:0007669"/>
    <property type="project" value="TreeGrafter"/>
</dbReference>
<dbReference type="Pfam" id="PF02302">
    <property type="entry name" value="PTS_IIB"/>
    <property type="match status" value="1"/>
</dbReference>
<evidence type="ECO:0000256" key="5">
    <source>
        <dbReference type="ARBA" id="ARBA00022597"/>
    </source>
</evidence>
<keyword evidence="9" id="KW-0418">Kinase</keyword>
<evidence type="ECO:0000313" key="15">
    <source>
        <dbReference type="EMBL" id="SER12912.1"/>
    </source>
</evidence>
<dbReference type="InterPro" id="IPR050864">
    <property type="entry name" value="Bacterial_PTS_Sugar_Transport"/>
</dbReference>
<evidence type="ECO:0000256" key="8">
    <source>
        <dbReference type="ARBA" id="ARBA00022692"/>
    </source>
</evidence>
<feature type="transmembrane region" description="Helical" evidence="12">
    <location>
        <begin position="381"/>
        <end position="402"/>
    </location>
</feature>
<feature type="transmembrane region" description="Helical" evidence="12">
    <location>
        <begin position="408"/>
        <end position="428"/>
    </location>
</feature>
<evidence type="ECO:0000259" key="14">
    <source>
        <dbReference type="PROSITE" id="PS51104"/>
    </source>
</evidence>
<dbReference type="GO" id="GO:0009401">
    <property type="term" value="P:phosphoenolpyruvate-dependent sugar phosphotransferase system"/>
    <property type="evidence" value="ECO:0007669"/>
    <property type="project" value="UniProtKB-KW"/>
</dbReference>
<evidence type="ECO:0000256" key="9">
    <source>
        <dbReference type="ARBA" id="ARBA00022777"/>
    </source>
</evidence>
<name>A0A1H9LN38_9LACT</name>
<evidence type="ECO:0000256" key="2">
    <source>
        <dbReference type="ARBA" id="ARBA00022448"/>
    </source>
</evidence>
<evidence type="ECO:0000256" key="11">
    <source>
        <dbReference type="ARBA" id="ARBA00023136"/>
    </source>
</evidence>
<dbReference type="Gene3D" id="3.40.50.2300">
    <property type="match status" value="1"/>
</dbReference>
<dbReference type="CDD" id="cd05569">
    <property type="entry name" value="PTS_IIB_fructose"/>
    <property type="match status" value="1"/>
</dbReference>
<evidence type="ECO:0000256" key="10">
    <source>
        <dbReference type="ARBA" id="ARBA00022989"/>
    </source>
</evidence>
<dbReference type="SUPFAM" id="SSF52794">
    <property type="entry name" value="PTS system IIB component-like"/>
    <property type="match status" value="1"/>
</dbReference>
<dbReference type="InterPro" id="IPR036095">
    <property type="entry name" value="PTS_EIIB-like_sf"/>
</dbReference>
<dbReference type="FunFam" id="3.40.50.2300:FF:000014">
    <property type="entry name" value="PTS system fructose-like transporter subunit IIB"/>
    <property type="match status" value="1"/>
</dbReference>
<feature type="transmembrane region" description="Helical" evidence="12">
    <location>
        <begin position="449"/>
        <end position="469"/>
    </location>
</feature>
<keyword evidence="2" id="KW-0813">Transport</keyword>
<dbReference type="NCBIfam" id="TIGR01427">
    <property type="entry name" value="PTS_IIC_fructo"/>
    <property type="match status" value="1"/>
</dbReference>
<dbReference type="GO" id="GO:0022877">
    <property type="term" value="F:protein-N(PI)-phosphohistidine-fructose phosphotransferase system transporter activity"/>
    <property type="evidence" value="ECO:0007669"/>
    <property type="project" value="InterPro"/>
</dbReference>
<evidence type="ECO:0000256" key="4">
    <source>
        <dbReference type="ARBA" id="ARBA00022553"/>
    </source>
</evidence>
<dbReference type="RefSeq" id="WP_089746744.1">
    <property type="nucleotide sequence ID" value="NZ_FOGF01000020.1"/>
</dbReference>
<dbReference type="InterPro" id="IPR006327">
    <property type="entry name" value="PTS_IIC_fruc"/>
</dbReference>
<dbReference type="PROSITE" id="PS51099">
    <property type="entry name" value="PTS_EIIB_TYPE_2"/>
    <property type="match status" value="1"/>
</dbReference>
<dbReference type="AlphaFoldDB" id="A0A1H9LN38"/>
<proteinExistence type="predicted"/>
<dbReference type="InterPro" id="IPR003352">
    <property type="entry name" value="PTS_EIIC"/>
</dbReference>
<dbReference type="Pfam" id="PF02378">
    <property type="entry name" value="PTS_EIIC"/>
    <property type="match status" value="1"/>
</dbReference>
<evidence type="ECO:0000256" key="12">
    <source>
        <dbReference type="SAM" id="Phobius"/>
    </source>
</evidence>
<dbReference type="PANTHER" id="PTHR30505:SF0">
    <property type="entry name" value="FRUCTOSE-LIKE PTS SYSTEM EIIBC COMPONENT-RELATED"/>
    <property type="match status" value="1"/>
</dbReference>
<feature type="transmembrane region" description="Helical" evidence="12">
    <location>
        <begin position="348"/>
        <end position="369"/>
    </location>
</feature>
<dbReference type="GO" id="GO:0005886">
    <property type="term" value="C:plasma membrane"/>
    <property type="evidence" value="ECO:0007669"/>
    <property type="project" value="UniProtKB-SubCell"/>
</dbReference>
<evidence type="ECO:0000256" key="6">
    <source>
        <dbReference type="ARBA" id="ARBA00022679"/>
    </source>
</evidence>
<feature type="transmembrane region" description="Helical" evidence="12">
    <location>
        <begin position="186"/>
        <end position="204"/>
    </location>
</feature>
<keyword evidence="11 12" id="KW-0472">Membrane</keyword>
<dbReference type="InterPro" id="IPR013014">
    <property type="entry name" value="PTS_EIIC_2"/>
</dbReference>
<protein>
    <submittedName>
        <fullName evidence="15">PTS system IIB component, Fru family /PTS system IIC component, Fru family</fullName>
    </submittedName>
</protein>
<dbReference type="PROSITE" id="PS51104">
    <property type="entry name" value="PTS_EIIC_TYPE_2"/>
    <property type="match status" value="1"/>
</dbReference>
<sequence>MGKYNIVAITNCPAGIAHTYMVAEAMENKAKSLGHTIKVETQGAVGVENELTPEDVKNADYVILALGRSITESDRERFNGKKVIEMKVSEALKTIETLFDDLEGQAVVFEGQVTNSSADPKVKLGKQKSKKGSITSHLMSGVSASLPFVIGGGLLVAIANIMVQYGAAYVDMSAGDPSFAWVLENIGYLGFKFMIPIMGAYIAYSISDKPAFAPAFIICYLANDKNLLGTESGAGFLGAIIFGLAIGYFVKYMKQIKVGKTLKPLYNFTIIPFVTMFIFGIITYYFMGPLLAGLMTGALNFLNSIPIEYKYPAAILVGAMLAFDMGGPVNKTAWFFCFSLIEQGVYDWYGIVGVVTLIPPIAAGVATLLQPKLFSKMEQESALSAIIVGSTVATEPAIPFALADPVPVIAANTIAGGITGMIALMLGVQRMAPGLGVFDPLLGLIKPAGSFYLALAIGVALNVFLIITFKKIRIARDAKKANN</sequence>
<feature type="domain" description="PTS EIIB type-2" evidence="13">
    <location>
        <begin position="6"/>
        <end position="104"/>
    </location>
</feature>
<evidence type="ECO:0000313" key="16">
    <source>
        <dbReference type="Proteomes" id="UP000198556"/>
    </source>
</evidence>
<evidence type="ECO:0000256" key="3">
    <source>
        <dbReference type="ARBA" id="ARBA00022475"/>
    </source>
</evidence>
<keyword evidence="8 12" id="KW-0812">Transmembrane</keyword>
<dbReference type="PANTHER" id="PTHR30505">
    <property type="entry name" value="FRUCTOSE-LIKE PERMEASE"/>
    <property type="match status" value="1"/>
</dbReference>
<comment type="subcellular location">
    <subcellularLocation>
        <location evidence="1">Cell inner membrane</location>
        <topology evidence="1">Multi-pass membrane protein</topology>
    </subcellularLocation>
</comment>
<feature type="transmembrane region" description="Helical" evidence="12">
    <location>
        <begin position="138"/>
        <end position="166"/>
    </location>
</feature>
<dbReference type="Proteomes" id="UP000198556">
    <property type="component" value="Unassembled WGS sequence"/>
</dbReference>
<dbReference type="NCBIfam" id="TIGR00829">
    <property type="entry name" value="FRU"/>
    <property type="match status" value="1"/>
</dbReference>
<dbReference type="EMBL" id="FOGF01000020">
    <property type="protein sequence ID" value="SER12912.1"/>
    <property type="molecule type" value="Genomic_DNA"/>
</dbReference>
<dbReference type="OrthoDB" id="9782569at2"/>
<keyword evidence="7" id="KW-0598">Phosphotransferase system</keyword>
<feature type="transmembrane region" description="Helical" evidence="12">
    <location>
        <begin position="265"/>
        <end position="287"/>
    </location>
</feature>
<evidence type="ECO:0000256" key="7">
    <source>
        <dbReference type="ARBA" id="ARBA00022683"/>
    </source>
</evidence>
<keyword evidence="10 12" id="KW-1133">Transmembrane helix</keyword>
<dbReference type="InterPro" id="IPR003353">
    <property type="entry name" value="PTS_IIB_fruc"/>
</dbReference>
<keyword evidence="4" id="KW-0597">Phosphoprotein</keyword>
<accession>A0A1H9LN38</accession>
<gene>
    <name evidence="15" type="ORF">SAMN05421767_12033</name>
</gene>
<keyword evidence="16" id="KW-1185">Reference proteome</keyword>
<evidence type="ECO:0000259" key="13">
    <source>
        <dbReference type="PROSITE" id="PS51099"/>
    </source>
</evidence>
<reference evidence="15 16" key="1">
    <citation type="submission" date="2016-10" db="EMBL/GenBank/DDBJ databases">
        <authorList>
            <person name="de Groot N.N."/>
        </authorList>
    </citation>
    <scope>NUCLEOTIDE SEQUENCE [LARGE SCALE GENOMIC DNA]</scope>
    <source>
        <strain evidence="15 16">DSM 15827</strain>
    </source>
</reference>
<feature type="transmembrane region" description="Helical" evidence="12">
    <location>
        <begin position="234"/>
        <end position="253"/>
    </location>
</feature>